<protein>
    <submittedName>
        <fullName evidence="2">Uncharacterized protein</fullName>
    </submittedName>
</protein>
<feature type="compositionally biased region" description="Polar residues" evidence="1">
    <location>
        <begin position="1"/>
        <end position="11"/>
    </location>
</feature>
<keyword evidence="3" id="KW-1185">Reference proteome</keyword>
<dbReference type="AlphaFoldDB" id="A0A428RVZ7"/>
<comment type="caution">
    <text evidence="2">The sequence shown here is derived from an EMBL/GenBank/DDBJ whole genome shotgun (WGS) entry which is preliminary data.</text>
</comment>
<name>A0A428RVZ7_9HYPO</name>
<evidence type="ECO:0000256" key="1">
    <source>
        <dbReference type="SAM" id="MobiDB-lite"/>
    </source>
</evidence>
<feature type="region of interest" description="Disordered" evidence="1">
    <location>
        <begin position="42"/>
        <end position="72"/>
    </location>
</feature>
<reference evidence="2 3" key="1">
    <citation type="submission" date="2017-06" db="EMBL/GenBank/DDBJ databases">
        <title>Comparative genomic analysis of Ambrosia Fusariam Clade fungi.</title>
        <authorList>
            <person name="Stajich J.E."/>
            <person name="Carrillo J."/>
            <person name="Kijimoto T."/>
            <person name="Eskalen A."/>
            <person name="O'Donnell K."/>
            <person name="Kasson M."/>
        </authorList>
    </citation>
    <scope>NUCLEOTIDE SEQUENCE [LARGE SCALE GENOMIC DNA]</scope>
    <source>
        <strain evidence="2 3">NRRL62606</strain>
    </source>
</reference>
<sequence length="72" mass="7671">MAPQQYDTVSRQTDEGPETGSDRENLYASSCTLPRLTYRAADSAAEEGAATNRQTKGAQRDTLTAGSENTAS</sequence>
<accession>A0A428RVZ7</accession>
<feature type="region of interest" description="Disordered" evidence="1">
    <location>
        <begin position="1"/>
        <end position="28"/>
    </location>
</feature>
<proteinExistence type="predicted"/>
<dbReference type="EMBL" id="NKCL01000116">
    <property type="protein sequence ID" value="RSL81696.1"/>
    <property type="molecule type" value="Genomic_DNA"/>
</dbReference>
<feature type="compositionally biased region" description="Polar residues" evidence="1">
    <location>
        <begin position="51"/>
        <end position="72"/>
    </location>
</feature>
<dbReference type="Proteomes" id="UP000287972">
    <property type="component" value="Unassembled WGS sequence"/>
</dbReference>
<gene>
    <name evidence="2" type="ORF">CEP51_005658</name>
</gene>
<organism evidence="2 3">
    <name type="scientific">Fusarium floridanum</name>
    <dbReference type="NCBI Taxonomy" id="1325733"/>
    <lineage>
        <taxon>Eukaryota</taxon>
        <taxon>Fungi</taxon>
        <taxon>Dikarya</taxon>
        <taxon>Ascomycota</taxon>
        <taxon>Pezizomycotina</taxon>
        <taxon>Sordariomycetes</taxon>
        <taxon>Hypocreomycetidae</taxon>
        <taxon>Hypocreales</taxon>
        <taxon>Nectriaceae</taxon>
        <taxon>Fusarium</taxon>
        <taxon>Fusarium solani species complex</taxon>
    </lineage>
</organism>
<evidence type="ECO:0000313" key="3">
    <source>
        <dbReference type="Proteomes" id="UP000287972"/>
    </source>
</evidence>
<evidence type="ECO:0000313" key="2">
    <source>
        <dbReference type="EMBL" id="RSL81696.1"/>
    </source>
</evidence>